<name>A0A5J4L0Q0_9ZZZZ</name>
<organism evidence="6">
    <name type="scientific">hot springs metagenome</name>
    <dbReference type="NCBI Taxonomy" id="433727"/>
    <lineage>
        <taxon>unclassified sequences</taxon>
        <taxon>metagenomes</taxon>
        <taxon>ecological metagenomes</taxon>
    </lineage>
</organism>
<dbReference type="CDD" id="cd16098">
    <property type="entry name" value="FliS"/>
    <property type="match status" value="1"/>
</dbReference>
<proteinExistence type="inferred from homology"/>
<keyword evidence="5" id="KW-0143">Chaperone</keyword>
<dbReference type="SUPFAM" id="SSF101116">
    <property type="entry name" value="Flagellar export chaperone FliS"/>
    <property type="match status" value="1"/>
</dbReference>
<reference evidence="6" key="1">
    <citation type="submission" date="2019-10" db="EMBL/GenBank/DDBJ databases">
        <title>Metagenomic sequencing of thiosulfate-disproportionating enrichment culture.</title>
        <authorList>
            <person name="Umezawa K."/>
            <person name="Kojima H."/>
            <person name="Fukui M."/>
        </authorList>
    </citation>
    <scope>NUCLEOTIDE SEQUENCE</scope>
    <source>
        <strain evidence="6">45J</strain>
    </source>
</reference>
<dbReference type="PANTHER" id="PTHR34773">
    <property type="entry name" value="FLAGELLAR SECRETION CHAPERONE FLIS"/>
    <property type="match status" value="1"/>
</dbReference>
<comment type="similarity">
    <text evidence="2">Belongs to the FliS family.</text>
</comment>
<evidence type="ECO:0000256" key="1">
    <source>
        <dbReference type="ARBA" id="ARBA00004514"/>
    </source>
</evidence>
<evidence type="ECO:0000256" key="2">
    <source>
        <dbReference type="ARBA" id="ARBA00008787"/>
    </source>
</evidence>
<keyword evidence="6" id="KW-0282">Flagellum</keyword>
<evidence type="ECO:0000313" key="6">
    <source>
        <dbReference type="EMBL" id="GER92337.1"/>
    </source>
</evidence>
<dbReference type="AlphaFoldDB" id="A0A5J4L0Q0"/>
<protein>
    <submittedName>
        <fullName evidence="6">Flagellar export chaperone FliS</fullName>
    </submittedName>
</protein>
<comment type="subcellular location">
    <subcellularLocation>
        <location evidence="1">Cytoplasm</location>
        <location evidence="1">Cytosol</location>
    </subcellularLocation>
</comment>
<dbReference type="GO" id="GO:0071973">
    <property type="term" value="P:bacterial-type flagellum-dependent cell motility"/>
    <property type="evidence" value="ECO:0007669"/>
    <property type="project" value="TreeGrafter"/>
</dbReference>
<evidence type="ECO:0000256" key="4">
    <source>
        <dbReference type="ARBA" id="ARBA00022795"/>
    </source>
</evidence>
<dbReference type="GO" id="GO:0005829">
    <property type="term" value="C:cytosol"/>
    <property type="evidence" value="ECO:0007669"/>
    <property type="project" value="UniProtKB-SubCell"/>
</dbReference>
<dbReference type="GO" id="GO:0044780">
    <property type="term" value="P:bacterial-type flagellum assembly"/>
    <property type="evidence" value="ECO:0007669"/>
    <property type="project" value="InterPro"/>
</dbReference>
<evidence type="ECO:0000256" key="5">
    <source>
        <dbReference type="ARBA" id="ARBA00023186"/>
    </source>
</evidence>
<dbReference type="Gene3D" id="1.20.120.340">
    <property type="entry name" value="Flagellar protein FliS"/>
    <property type="match status" value="1"/>
</dbReference>
<dbReference type="NCBIfam" id="TIGR00208">
    <property type="entry name" value="fliS"/>
    <property type="match status" value="1"/>
</dbReference>
<accession>A0A5J4L0Q0</accession>
<evidence type="ECO:0000256" key="3">
    <source>
        <dbReference type="ARBA" id="ARBA00022490"/>
    </source>
</evidence>
<comment type="caution">
    <text evidence="6">The sequence shown here is derived from an EMBL/GenBank/DDBJ whole genome shotgun (WGS) entry which is preliminary data.</text>
</comment>
<keyword evidence="3" id="KW-0963">Cytoplasm</keyword>
<dbReference type="PANTHER" id="PTHR34773:SF1">
    <property type="entry name" value="FLAGELLAR SECRETION CHAPERONE FLIS"/>
    <property type="match status" value="1"/>
</dbReference>
<gene>
    <name evidence="6" type="ORF">A45J_0052</name>
</gene>
<dbReference type="Pfam" id="PF02561">
    <property type="entry name" value="FliS"/>
    <property type="match status" value="1"/>
</dbReference>
<sequence>MVNAAYAVNAYTQTKVTTAYNPVDLIIMLYDGATDFLEKAATAIKMKEVVVKIKYIDKTMAIIEELLKALNFEVGGEIALNLQNLYLHMMRELVLANAKNDINKINHVISLLRNLREAWVQIRNQV</sequence>
<keyword evidence="4" id="KW-1005">Bacterial flagellum biogenesis</keyword>
<dbReference type="InterPro" id="IPR003713">
    <property type="entry name" value="FliS"/>
</dbReference>
<dbReference type="EMBL" id="BLAB01000001">
    <property type="protein sequence ID" value="GER92337.1"/>
    <property type="molecule type" value="Genomic_DNA"/>
</dbReference>
<dbReference type="InterPro" id="IPR036584">
    <property type="entry name" value="FliS_sf"/>
</dbReference>
<keyword evidence="6" id="KW-0966">Cell projection</keyword>
<dbReference type="PIRSF" id="PIRSF039090">
    <property type="entry name" value="Flis"/>
    <property type="match status" value="1"/>
</dbReference>
<keyword evidence="6" id="KW-0969">Cilium</keyword>